<dbReference type="BioCyc" id="ESIR657319:G136K-2324-MONOMER"/>
<dbReference type="EMBL" id="FP929044">
    <property type="protein sequence ID" value="CBK97664.1"/>
    <property type="molecule type" value="Genomic_DNA"/>
</dbReference>
<accession>D4JX45</accession>
<dbReference type="Proteomes" id="UP000008803">
    <property type="component" value="Chromosome"/>
</dbReference>
<reference evidence="2 3" key="2">
    <citation type="submission" date="2010-03" db="EMBL/GenBank/DDBJ databases">
        <authorList>
            <person name="Pajon A."/>
        </authorList>
    </citation>
    <scope>NUCLEOTIDE SEQUENCE [LARGE SCALE GENOMIC DNA]</scope>
    <source>
        <strain evidence="2 3">70/3</strain>
    </source>
</reference>
<organism evidence="2 3">
    <name type="scientific">[Eubacterium] siraeum 70/3</name>
    <dbReference type="NCBI Taxonomy" id="657319"/>
    <lineage>
        <taxon>Bacteria</taxon>
        <taxon>Bacillati</taxon>
        <taxon>Bacillota</taxon>
        <taxon>Clostridia</taxon>
        <taxon>Eubacteriales</taxon>
        <taxon>Oscillospiraceae</taxon>
        <taxon>Oscillospiraceae incertae sedis</taxon>
    </lineage>
</organism>
<sequence>MLTSGRKKSVQDAPTANDHDCNGRKANQAHTDAHPTKSEWDSAVLEGLV</sequence>
<evidence type="ECO:0000313" key="3">
    <source>
        <dbReference type="Proteomes" id="UP000008803"/>
    </source>
</evidence>
<feature type="compositionally biased region" description="Basic and acidic residues" evidence="1">
    <location>
        <begin position="31"/>
        <end position="40"/>
    </location>
</feature>
<evidence type="ECO:0000256" key="1">
    <source>
        <dbReference type="SAM" id="MobiDB-lite"/>
    </source>
</evidence>
<evidence type="ECO:0000313" key="2">
    <source>
        <dbReference type="EMBL" id="CBK97664.1"/>
    </source>
</evidence>
<gene>
    <name evidence="2" type="ORF">EUS_27450</name>
</gene>
<reference evidence="2 3" key="1">
    <citation type="submission" date="2010-03" db="EMBL/GenBank/DDBJ databases">
        <title>The genome sequence of Eubacterium siraeum 70/3.</title>
        <authorList>
            <consortium name="metaHIT consortium -- http://www.metahit.eu/"/>
            <person name="Pajon A."/>
            <person name="Turner K."/>
            <person name="Parkhill J."/>
            <person name="Duncan S."/>
            <person name="Flint H."/>
        </authorList>
    </citation>
    <scope>NUCLEOTIDE SEQUENCE [LARGE SCALE GENOMIC DNA]</scope>
    <source>
        <strain evidence="2 3">70/3</strain>
    </source>
</reference>
<dbReference type="KEGG" id="esu:EUS_27450"/>
<name>D4JX45_9FIRM</name>
<protein>
    <submittedName>
        <fullName evidence="2">Uncharacterized protein</fullName>
    </submittedName>
</protein>
<feature type="region of interest" description="Disordered" evidence="1">
    <location>
        <begin position="1"/>
        <end position="49"/>
    </location>
</feature>
<proteinExistence type="predicted"/>
<dbReference type="AlphaFoldDB" id="D4JX45"/>
<dbReference type="HOGENOM" id="CLU_3135830_0_0_9"/>